<dbReference type="Pfam" id="PF12833">
    <property type="entry name" value="HTH_18"/>
    <property type="match status" value="1"/>
</dbReference>
<comment type="caution">
    <text evidence="5">The sequence shown here is derived from an EMBL/GenBank/DDBJ whole genome shotgun (WGS) entry which is preliminary data.</text>
</comment>
<organism evidence="5 6">
    <name type="scientific">Alicyclobacillus cellulosilyticus</name>
    <dbReference type="NCBI Taxonomy" id="1003997"/>
    <lineage>
        <taxon>Bacteria</taxon>
        <taxon>Bacillati</taxon>
        <taxon>Bacillota</taxon>
        <taxon>Bacilli</taxon>
        <taxon>Bacillales</taxon>
        <taxon>Alicyclobacillaceae</taxon>
        <taxon>Alicyclobacillus</taxon>
    </lineage>
</organism>
<keyword evidence="6" id="KW-1185">Reference proteome</keyword>
<dbReference type="AlphaFoldDB" id="A0A917NGU8"/>
<dbReference type="SMART" id="SM00342">
    <property type="entry name" value="HTH_ARAC"/>
    <property type="match status" value="1"/>
</dbReference>
<evidence type="ECO:0000256" key="3">
    <source>
        <dbReference type="ARBA" id="ARBA00023163"/>
    </source>
</evidence>
<accession>A0A917NGU8</accession>
<evidence type="ECO:0000256" key="1">
    <source>
        <dbReference type="ARBA" id="ARBA00023015"/>
    </source>
</evidence>
<proteinExistence type="predicted"/>
<dbReference type="GO" id="GO:0003700">
    <property type="term" value="F:DNA-binding transcription factor activity"/>
    <property type="evidence" value="ECO:0007669"/>
    <property type="project" value="InterPro"/>
</dbReference>
<protein>
    <recommendedName>
        <fullName evidence="4">HTH araC/xylS-type domain-containing protein</fullName>
    </recommendedName>
</protein>
<dbReference type="Proteomes" id="UP000637695">
    <property type="component" value="Unassembled WGS sequence"/>
</dbReference>
<evidence type="ECO:0000256" key="2">
    <source>
        <dbReference type="ARBA" id="ARBA00023125"/>
    </source>
</evidence>
<gene>
    <name evidence="5" type="ORF">GCM10010885_06640</name>
</gene>
<dbReference type="PROSITE" id="PS00041">
    <property type="entry name" value="HTH_ARAC_FAMILY_1"/>
    <property type="match status" value="1"/>
</dbReference>
<dbReference type="InterPro" id="IPR018060">
    <property type="entry name" value="HTH_AraC"/>
</dbReference>
<keyword evidence="1" id="KW-0805">Transcription regulation</keyword>
<dbReference type="PANTHER" id="PTHR43280:SF28">
    <property type="entry name" value="HTH-TYPE TRANSCRIPTIONAL ACTIVATOR RHAS"/>
    <property type="match status" value="1"/>
</dbReference>
<dbReference type="PRINTS" id="PR00032">
    <property type="entry name" value="HTHARAC"/>
</dbReference>
<feature type="domain" description="HTH araC/xylS-type" evidence="4">
    <location>
        <begin position="202"/>
        <end position="300"/>
    </location>
</feature>
<evidence type="ECO:0000313" key="6">
    <source>
        <dbReference type="Proteomes" id="UP000637695"/>
    </source>
</evidence>
<name>A0A917NGU8_9BACL</name>
<dbReference type="InterPro" id="IPR009057">
    <property type="entry name" value="Homeodomain-like_sf"/>
</dbReference>
<evidence type="ECO:0000259" key="4">
    <source>
        <dbReference type="PROSITE" id="PS01124"/>
    </source>
</evidence>
<dbReference type="InterPro" id="IPR018062">
    <property type="entry name" value="HTH_AraC-typ_CS"/>
</dbReference>
<dbReference type="PANTHER" id="PTHR43280">
    <property type="entry name" value="ARAC-FAMILY TRANSCRIPTIONAL REGULATOR"/>
    <property type="match status" value="1"/>
</dbReference>
<dbReference type="EMBL" id="BMOY01000007">
    <property type="protein sequence ID" value="GGJ00032.1"/>
    <property type="molecule type" value="Genomic_DNA"/>
</dbReference>
<sequence>MCVSFSRTRAACFHFIVVADGHRAWVSMLLRRLSAEYEEKWIVGVGHPVQGLAEWQKGWISSWVNWGVHQASGGQGDGIFPARGADETWGEREKKGFRLALLRGDAGAARSQITASLSRALLTSPAHFARMVFRLLLEIEEYAVAAGVDLQPALQLWLQPDRVWRMYSVQSASDYLMSLVNEVLQEVANRVRKVKSSEALAADVRRFLEENYMYDLTLQDVAERYHYNVSYFAEVFRRATGKTFVEYLTEIRMRHAAELLRDESISLASVAELTGFASVSYFSSKFKRCFGVTPSEYRRKLQS</sequence>
<keyword evidence="2" id="KW-0238">DNA-binding</keyword>
<dbReference type="SUPFAM" id="SSF46689">
    <property type="entry name" value="Homeodomain-like"/>
    <property type="match status" value="2"/>
</dbReference>
<keyword evidence="3" id="KW-0804">Transcription</keyword>
<reference evidence="5" key="2">
    <citation type="submission" date="2020-09" db="EMBL/GenBank/DDBJ databases">
        <authorList>
            <person name="Sun Q."/>
            <person name="Ohkuma M."/>
        </authorList>
    </citation>
    <scope>NUCLEOTIDE SEQUENCE</scope>
    <source>
        <strain evidence="5">JCM 18487</strain>
    </source>
</reference>
<dbReference type="GO" id="GO:0043565">
    <property type="term" value="F:sequence-specific DNA binding"/>
    <property type="evidence" value="ECO:0007669"/>
    <property type="project" value="InterPro"/>
</dbReference>
<dbReference type="PROSITE" id="PS01124">
    <property type="entry name" value="HTH_ARAC_FAMILY_2"/>
    <property type="match status" value="1"/>
</dbReference>
<reference evidence="5" key="1">
    <citation type="journal article" date="2014" name="Int. J. Syst. Evol. Microbiol.">
        <title>Complete genome sequence of Corynebacterium casei LMG S-19264T (=DSM 44701T), isolated from a smear-ripened cheese.</title>
        <authorList>
            <consortium name="US DOE Joint Genome Institute (JGI-PGF)"/>
            <person name="Walter F."/>
            <person name="Albersmeier A."/>
            <person name="Kalinowski J."/>
            <person name="Ruckert C."/>
        </authorList>
    </citation>
    <scope>NUCLEOTIDE SEQUENCE</scope>
    <source>
        <strain evidence="5">JCM 18487</strain>
    </source>
</reference>
<evidence type="ECO:0000313" key="5">
    <source>
        <dbReference type="EMBL" id="GGJ00032.1"/>
    </source>
</evidence>
<dbReference type="Gene3D" id="1.10.10.60">
    <property type="entry name" value="Homeodomain-like"/>
    <property type="match status" value="2"/>
</dbReference>
<dbReference type="InterPro" id="IPR020449">
    <property type="entry name" value="Tscrpt_reg_AraC-type_HTH"/>
</dbReference>